<dbReference type="PANTHER" id="PTHR11374">
    <property type="entry name" value="UDP-GLUCOSE DEHYDROGENASE/UDP-MANNAC DEHYDROGENASE"/>
    <property type="match status" value="1"/>
</dbReference>
<name>A0AAN7H709_9PEZI</name>
<gene>
    <name evidence="3" type="ORF">C8A03DRAFT_19443</name>
</gene>
<dbReference type="InterPro" id="IPR014027">
    <property type="entry name" value="UDP-Glc/GDP-Man_DH_C"/>
</dbReference>
<dbReference type="AlphaFoldDB" id="A0AAN7H709"/>
<evidence type="ECO:0000313" key="4">
    <source>
        <dbReference type="Proteomes" id="UP001303760"/>
    </source>
</evidence>
<dbReference type="Proteomes" id="UP001303760">
    <property type="component" value="Unassembled WGS sequence"/>
</dbReference>
<sequence length="236" mass="26323">KLTVLGYAFKKNTNDTRESPALHIVQTLLEEDPKELAVFDPLCNPEQIADEIRRLAGPDVLQRHGGPVVVYTDVYAACWGSDAVLITTEFDEFRNLPMEPKMEMTVADPRPFDRDEANESDLLSLHGYLLQSQTAGAAATGDIMPDAENPLGRFQPMPSCPEDCPDCHVEKATGAAGSGASVKLTPKRRLDWRKIYYHMNRPQWVFDGRGVLDIAAMEKIGFRVESVGRQSRLSYQ</sequence>
<dbReference type="Gene3D" id="3.40.50.720">
    <property type="entry name" value="NAD(P)-binding Rossmann-like Domain"/>
    <property type="match status" value="2"/>
</dbReference>
<dbReference type="GO" id="GO:0005634">
    <property type="term" value="C:nucleus"/>
    <property type="evidence" value="ECO:0007669"/>
    <property type="project" value="TreeGrafter"/>
</dbReference>
<reference evidence="3" key="2">
    <citation type="submission" date="2023-05" db="EMBL/GenBank/DDBJ databases">
        <authorList>
            <consortium name="Lawrence Berkeley National Laboratory"/>
            <person name="Steindorff A."/>
            <person name="Hensen N."/>
            <person name="Bonometti L."/>
            <person name="Westerberg I."/>
            <person name="Brannstrom I.O."/>
            <person name="Guillou S."/>
            <person name="Cros-Aarteil S."/>
            <person name="Calhoun S."/>
            <person name="Haridas S."/>
            <person name="Kuo A."/>
            <person name="Mondo S."/>
            <person name="Pangilinan J."/>
            <person name="Riley R."/>
            <person name="Labutti K."/>
            <person name="Andreopoulos B."/>
            <person name="Lipzen A."/>
            <person name="Chen C."/>
            <person name="Yanf M."/>
            <person name="Daum C."/>
            <person name="Ng V."/>
            <person name="Clum A."/>
            <person name="Ohm R."/>
            <person name="Martin F."/>
            <person name="Silar P."/>
            <person name="Natvig D."/>
            <person name="Lalanne C."/>
            <person name="Gautier V."/>
            <person name="Ament-Velasquez S.L."/>
            <person name="Kruys A."/>
            <person name="Hutchinson M.I."/>
            <person name="Powell A.J."/>
            <person name="Barry K."/>
            <person name="Miller A.N."/>
            <person name="Grigoriev I.V."/>
            <person name="Debuchy R."/>
            <person name="Gladieux P."/>
            <person name="Thoren M.H."/>
            <person name="Johannesson H."/>
        </authorList>
    </citation>
    <scope>NUCLEOTIDE SEQUENCE</scope>
    <source>
        <strain evidence="3">CBS 532.94</strain>
    </source>
</reference>
<dbReference type="Pfam" id="PF03720">
    <property type="entry name" value="UDPG_MGDP_dh_C"/>
    <property type="match status" value="1"/>
</dbReference>
<dbReference type="InterPro" id="IPR036220">
    <property type="entry name" value="UDP-Glc/GDP-Man_DH_C_sf"/>
</dbReference>
<dbReference type="GO" id="GO:0003979">
    <property type="term" value="F:UDP-glucose 6-dehydrogenase activity"/>
    <property type="evidence" value="ECO:0007669"/>
    <property type="project" value="UniProtKB-EC"/>
</dbReference>
<accession>A0AAN7H709</accession>
<evidence type="ECO:0000259" key="2">
    <source>
        <dbReference type="SMART" id="SM00984"/>
    </source>
</evidence>
<organism evidence="3 4">
    <name type="scientific">Achaetomium macrosporum</name>
    <dbReference type="NCBI Taxonomy" id="79813"/>
    <lineage>
        <taxon>Eukaryota</taxon>
        <taxon>Fungi</taxon>
        <taxon>Dikarya</taxon>
        <taxon>Ascomycota</taxon>
        <taxon>Pezizomycotina</taxon>
        <taxon>Sordariomycetes</taxon>
        <taxon>Sordariomycetidae</taxon>
        <taxon>Sordariales</taxon>
        <taxon>Chaetomiaceae</taxon>
        <taxon>Achaetomium</taxon>
    </lineage>
</organism>
<dbReference type="PANTHER" id="PTHR11374:SF3">
    <property type="entry name" value="UDP-GLUCOSE 6-DEHYDROGENASE"/>
    <property type="match status" value="1"/>
</dbReference>
<evidence type="ECO:0000256" key="1">
    <source>
        <dbReference type="ARBA" id="ARBA00047473"/>
    </source>
</evidence>
<dbReference type="SMART" id="SM00984">
    <property type="entry name" value="UDPG_MGDP_dh_C"/>
    <property type="match status" value="1"/>
</dbReference>
<evidence type="ECO:0000313" key="3">
    <source>
        <dbReference type="EMBL" id="KAK4233493.1"/>
    </source>
</evidence>
<protein>
    <submittedName>
        <fullName evidence="3">UDP-glucose/GDP-mannose dehydrogenase</fullName>
    </submittedName>
</protein>
<proteinExistence type="predicted"/>
<comment type="caution">
    <text evidence="3">The sequence shown here is derived from an EMBL/GenBank/DDBJ whole genome shotgun (WGS) entry which is preliminary data.</text>
</comment>
<comment type="catalytic activity">
    <reaction evidence="1">
        <text>UDP-alpha-D-glucose + 2 NAD(+) + H2O = UDP-alpha-D-glucuronate + 2 NADH + 3 H(+)</text>
        <dbReference type="Rhea" id="RHEA:23596"/>
        <dbReference type="ChEBI" id="CHEBI:15377"/>
        <dbReference type="ChEBI" id="CHEBI:15378"/>
        <dbReference type="ChEBI" id="CHEBI:57540"/>
        <dbReference type="ChEBI" id="CHEBI:57945"/>
        <dbReference type="ChEBI" id="CHEBI:58052"/>
        <dbReference type="ChEBI" id="CHEBI:58885"/>
        <dbReference type="EC" id="1.1.1.22"/>
    </reaction>
</comment>
<feature type="domain" description="UDP-glucose/GDP-mannose dehydrogenase C-terminal" evidence="2">
    <location>
        <begin position="3"/>
        <end position="114"/>
    </location>
</feature>
<dbReference type="SUPFAM" id="SSF52413">
    <property type="entry name" value="UDP-glucose/GDP-mannose dehydrogenase C-terminal domain"/>
    <property type="match status" value="1"/>
</dbReference>
<feature type="non-terminal residue" evidence="3">
    <location>
        <position position="1"/>
    </location>
</feature>
<dbReference type="GO" id="GO:0006024">
    <property type="term" value="P:glycosaminoglycan biosynthetic process"/>
    <property type="evidence" value="ECO:0007669"/>
    <property type="project" value="TreeGrafter"/>
</dbReference>
<dbReference type="GO" id="GO:0051287">
    <property type="term" value="F:NAD binding"/>
    <property type="evidence" value="ECO:0007669"/>
    <property type="project" value="InterPro"/>
</dbReference>
<reference evidence="3" key="1">
    <citation type="journal article" date="2023" name="Mol. Phylogenet. Evol.">
        <title>Genome-scale phylogeny and comparative genomics of the fungal order Sordariales.</title>
        <authorList>
            <person name="Hensen N."/>
            <person name="Bonometti L."/>
            <person name="Westerberg I."/>
            <person name="Brannstrom I.O."/>
            <person name="Guillou S."/>
            <person name="Cros-Aarteil S."/>
            <person name="Calhoun S."/>
            <person name="Haridas S."/>
            <person name="Kuo A."/>
            <person name="Mondo S."/>
            <person name="Pangilinan J."/>
            <person name="Riley R."/>
            <person name="LaButti K."/>
            <person name="Andreopoulos B."/>
            <person name="Lipzen A."/>
            <person name="Chen C."/>
            <person name="Yan M."/>
            <person name="Daum C."/>
            <person name="Ng V."/>
            <person name="Clum A."/>
            <person name="Steindorff A."/>
            <person name="Ohm R.A."/>
            <person name="Martin F."/>
            <person name="Silar P."/>
            <person name="Natvig D.O."/>
            <person name="Lalanne C."/>
            <person name="Gautier V."/>
            <person name="Ament-Velasquez S.L."/>
            <person name="Kruys A."/>
            <person name="Hutchinson M.I."/>
            <person name="Powell A.J."/>
            <person name="Barry K."/>
            <person name="Miller A.N."/>
            <person name="Grigoriev I.V."/>
            <person name="Debuchy R."/>
            <person name="Gladieux P."/>
            <person name="Hiltunen Thoren M."/>
            <person name="Johannesson H."/>
        </authorList>
    </citation>
    <scope>NUCLEOTIDE SEQUENCE</scope>
    <source>
        <strain evidence="3">CBS 532.94</strain>
    </source>
</reference>
<keyword evidence="4" id="KW-1185">Reference proteome</keyword>
<dbReference type="InterPro" id="IPR028356">
    <property type="entry name" value="UDPglc_DH_euk"/>
</dbReference>
<dbReference type="EMBL" id="MU860543">
    <property type="protein sequence ID" value="KAK4233493.1"/>
    <property type="molecule type" value="Genomic_DNA"/>
</dbReference>